<evidence type="ECO:0000313" key="2">
    <source>
        <dbReference type="Proteomes" id="UP000824264"/>
    </source>
</evidence>
<evidence type="ECO:0000313" key="1">
    <source>
        <dbReference type="EMBL" id="HIW78049.1"/>
    </source>
</evidence>
<sequence length="114" mass="12068">MSGVPQTQEEIRAVVEARAAEIEAGAEPEAAPQPRRPLQVDLSQFSGVRYLREYPPAFDWLLDKSFRLNSLGAIVGPPGAGKGSLAIQLCVAVASGTSLVGAWHTAAPEPVVYL</sequence>
<reference evidence="1" key="2">
    <citation type="submission" date="2021-04" db="EMBL/GenBank/DDBJ databases">
        <authorList>
            <person name="Gilroy R."/>
        </authorList>
    </citation>
    <scope>NUCLEOTIDE SEQUENCE</scope>
    <source>
        <strain evidence="1">ChiSxjej5B17-1746</strain>
    </source>
</reference>
<dbReference type="AlphaFoldDB" id="A0A9D1QYM6"/>
<dbReference type="Gene3D" id="3.40.50.300">
    <property type="entry name" value="P-loop containing nucleotide triphosphate hydrolases"/>
    <property type="match status" value="1"/>
</dbReference>
<comment type="caution">
    <text evidence="1">The sequence shown here is derived from an EMBL/GenBank/DDBJ whole genome shotgun (WGS) entry which is preliminary data.</text>
</comment>
<protein>
    <submittedName>
        <fullName evidence="1">AAA family ATPase</fullName>
    </submittedName>
</protein>
<name>A0A9D1QYM6_9BACT</name>
<organism evidence="1 2">
    <name type="scientific">Candidatus Bilophila faecipullorum</name>
    <dbReference type="NCBI Taxonomy" id="2838482"/>
    <lineage>
        <taxon>Bacteria</taxon>
        <taxon>Pseudomonadati</taxon>
        <taxon>Thermodesulfobacteriota</taxon>
        <taxon>Desulfovibrionia</taxon>
        <taxon>Desulfovibrionales</taxon>
        <taxon>Desulfovibrionaceae</taxon>
        <taxon>Bilophila</taxon>
    </lineage>
</organism>
<proteinExistence type="predicted"/>
<dbReference type="EMBL" id="DXGI01000101">
    <property type="protein sequence ID" value="HIW78049.1"/>
    <property type="molecule type" value="Genomic_DNA"/>
</dbReference>
<reference evidence="1" key="1">
    <citation type="journal article" date="2021" name="PeerJ">
        <title>Extensive microbial diversity within the chicken gut microbiome revealed by metagenomics and culture.</title>
        <authorList>
            <person name="Gilroy R."/>
            <person name="Ravi A."/>
            <person name="Getino M."/>
            <person name="Pursley I."/>
            <person name="Horton D.L."/>
            <person name="Alikhan N.F."/>
            <person name="Baker D."/>
            <person name="Gharbi K."/>
            <person name="Hall N."/>
            <person name="Watson M."/>
            <person name="Adriaenssens E.M."/>
            <person name="Foster-Nyarko E."/>
            <person name="Jarju S."/>
            <person name="Secka A."/>
            <person name="Antonio M."/>
            <person name="Oren A."/>
            <person name="Chaudhuri R.R."/>
            <person name="La Ragione R."/>
            <person name="Hildebrand F."/>
            <person name="Pallen M.J."/>
        </authorList>
    </citation>
    <scope>NUCLEOTIDE SEQUENCE</scope>
    <source>
        <strain evidence="1">ChiSxjej5B17-1746</strain>
    </source>
</reference>
<dbReference type="InterPro" id="IPR027417">
    <property type="entry name" value="P-loop_NTPase"/>
</dbReference>
<gene>
    <name evidence="1" type="ORF">H9874_02745</name>
</gene>
<dbReference type="SUPFAM" id="SSF52540">
    <property type="entry name" value="P-loop containing nucleoside triphosphate hydrolases"/>
    <property type="match status" value="1"/>
</dbReference>
<dbReference type="Proteomes" id="UP000824264">
    <property type="component" value="Unassembled WGS sequence"/>
</dbReference>
<accession>A0A9D1QYM6</accession>
<dbReference type="Pfam" id="PF13481">
    <property type="entry name" value="AAA_25"/>
    <property type="match status" value="1"/>
</dbReference>
<feature type="non-terminal residue" evidence="1">
    <location>
        <position position="114"/>
    </location>
</feature>